<evidence type="ECO:0000256" key="3">
    <source>
        <dbReference type="ARBA" id="ARBA00022729"/>
    </source>
</evidence>
<dbReference type="GO" id="GO:0009279">
    <property type="term" value="C:cell outer membrane"/>
    <property type="evidence" value="ECO:0007669"/>
    <property type="project" value="UniProtKB-SubCell"/>
</dbReference>
<protein>
    <submittedName>
        <fullName evidence="8">Starch-binding associating with outer membrane</fullName>
    </submittedName>
</protein>
<keyword evidence="3" id="KW-0732">Signal</keyword>
<proteinExistence type="inferred from homology"/>
<dbReference type="InterPro" id="IPR012944">
    <property type="entry name" value="SusD_RagB_dom"/>
</dbReference>
<comment type="subcellular location">
    <subcellularLocation>
        <location evidence="1">Cell outer membrane</location>
    </subcellularLocation>
</comment>
<accession>A0A1W2DVH8</accession>
<keyword evidence="5" id="KW-0998">Cell outer membrane</keyword>
<dbReference type="Pfam" id="PF14322">
    <property type="entry name" value="SusD-like_3"/>
    <property type="match status" value="1"/>
</dbReference>
<dbReference type="EMBL" id="FWXT01000004">
    <property type="protein sequence ID" value="SMD01483.1"/>
    <property type="molecule type" value="Genomic_DNA"/>
</dbReference>
<evidence type="ECO:0000256" key="1">
    <source>
        <dbReference type="ARBA" id="ARBA00004442"/>
    </source>
</evidence>
<dbReference type="SUPFAM" id="SSF48452">
    <property type="entry name" value="TPR-like"/>
    <property type="match status" value="1"/>
</dbReference>
<dbReference type="Gene3D" id="1.25.40.390">
    <property type="match status" value="2"/>
</dbReference>
<keyword evidence="4" id="KW-0472">Membrane</keyword>
<evidence type="ECO:0000313" key="9">
    <source>
        <dbReference type="Proteomes" id="UP000192756"/>
    </source>
</evidence>
<organism evidence="8 9">
    <name type="scientific">Pedobacter africanus</name>
    <dbReference type="NCBI Taxonomy" id="151894"/>
    <lineage>
        <taxon>Bacteria</taxon>
        <taxon>Pseudomonadati</taxon>
        <taxon>Bacteroidota</taxon>
        <taxon>Sphingobacteriia</taxon>
        <taxon>Sphingobacteriales</taxon>
        <taxon>Sphingobacteriaceae</taxon>
        <taxon>Pedobacter</taxon>
    </lineage>
</organism>
<dbReference type="Proteomes" id="UP000192756">
    <property type="component" value="Unassembled WGS sequence"/>
</dbReference>
<dbReference type="PROSITE" id="PS51257">
    <property type="entry name" value="PROKAR_LIPOPROTEIN"/>
    <property type="match status" value="1"/>
</dbReference>
<gene>
    <name evidence="8" type="ORF">SAMN04488524_4125</name>
</gene>
<dbReference type="CDD" id="cd08977">
    <property type="entry name" value="SusD"/>
    <property type="match status" value="1"/>
</dbReference>
<dbReference type="STRING" id="151894.SAMN04488524_4125"/>
<name>A0A1W2DVH8_9SPHI</name>
<reference evidence="9" key="1">
    <citation type="submission" date="2017-04" db="EMBL/GenBank/DDBJ databases">
        <authorList>
            <person name="Varghese N."/>
            <person name="Submissions S."/>
        </authorList>
    </citation>
    <scope>NUCLEOTIDE SEQUENCE [LARGE SCALE GENOMIC DNA]</scope>
    <source>
        <strain evidence="9">DSM 12126</strain>
    </source>
</reference>
<feature type="domain" description="SusD-like N-terminal" evidence="7">
    <location>
        <begin position="21"/>
        <end position="216"/>
    </location>
</feature>
<evidence type="ECO:0000256" key="2">
    <source>
        <dbReference type="ARBA" id="ARBA00006275"/>
    </source>
</evidence>
<keyword evidence="9" id="KW-1185">Reference proteome</keyword>
<evidence type="ECO:0000256" key="5">
    <source>
        <dbReference type="ARBA" id="ARBA00023237"/>
    </source>
</evidence>
<evidence type="ECO:0000256" key="4">
    <source>
        <dbReference type="ARBA" id="ARBA00023136"/>
    </source>
</evidence>
<dbReference type="InterPro" id="IPR011990">
    <property type="entry name" value="TPR-like_helical_dom_sf"/>
</dbReference>
<dbReference type="OrthoDB" id="5694214at2"/>
<dbReference type="InterPro" id="IPR033985">
    <property type="entry name" value="SusD-like_N"/>
</dbReference>
<feature type="domain" description="RagB/SusD" evidence="6">
    <location>
        <begin position="516"/>
        <end position="613"/>
    </location>
</feature>
<sequence length="613" mass="67450">MKKITYLLMIIACLSTSSCKKFLETDPKDFISPENYYQTEEHLNLALNGVYVPLYSRPVYGSVYSARMNMCADEAFYARQEIGMRTNSHGTGDAELEGLWKAMYTGIDRANALLANLHKPAMDEGKRQIIRGQALFLRGYYYFMLVQNFGGVPLVLQPTASPQSIEVPRSSVAEVYAQIVKDMEESENLVQPIRILGFGGKISRSAVRGILARVNLYMAGYPLNDASRYAEASKWARKVIDDTEATHALNPDYKNIFIRYANDTYDVAESIWEAEFYGNNSNSNNTFGNIGSLIGMPAANATVGVAYGMHQVTAKLYRKYEAGDDRRDWNISTFAYNATTGAKVFLAQALLDNPSNTSIYGRYAAKFRREYEVVTPKIAYNTPQNFPILRYSDVLLMYAEAETQAKGLVSAEAIEAVNKIRRRAWSSGIKAIAVTNGGTGYTTAPTVNIAGAGGAIATATIIAGSVTSVTLSPDPVTGAGVARGKYTAAPAITFSGGSGSGAAAIASVYKTEDANLTTAQTASKDSFMEVIRDERMRELAYEALRKPDLIRWGMYLPEMKQTLSMMQSDNAAQALTQPWYLLTYENVAERNLLYPIPSHEVTLNQSLVQNPGW</sequence>
<comment type="similarity">
    <text evidence="2">Belongs to the SusD family.</text>
</comment>
<evidence type="ECO:0000313" key="8">
    <source>
        <dbReference type="EMBL" id="SMD01483.1"/>
    </source>
</evidence>
<evidence type="ECO:0000259" key="6">
    <source>
        <dbReference type="Pfam" id="PF07980"/>
    </source>
</evidence>
<dbReference type="RefSeq" id="WP_084240904.1">
    <property type="nucleotide sequence ID" value="NZ_FWXT01000004.1"/>
</dbReference>
<feature type="domain" description="RagB/SusD" evidence="6">
    <location>
        <begin position="269"/>
        <end position="431"/>
    </location>
</feature>
<evidence type="ECO:0000259" key="7">
    <source>
        <dbReference type="Pfam" id="PF14322"/>
    </source>
</evidence>
<dbReference type="AlphaFoldDB" id="A0A1W2DVH8"/>
<dbReference type="Pfam" id="PF07980">
    <property type="entry name" value="SusD_RagB"/>
    <property type="match status" value="2"/>
</dbReference>